<gene>
    <name evidence="4" type="ORF">A2257_03395</name>
</gene>
<evidence type="ECO:0000313" key="5">
    <source>
        <dbReference type="Proteomes" id="UP000177407"/>
    </source>
</evidence>
<dbReference type="InterPro" id="IPR032812">
    <property type="entry name" value="SbsA_Ig"/>
</dbReference>
<organism evidence="4 5">
    <name type="scientific">Candidatus Falkowbacteria bacterium RIFOXYA2_FULL_38_12</name>
    <dbReference type="NCBI Taxonomy" id="1797993"/>
    <lineage>
        <taxon>Bacteria</taxon>
        <taxon>Candidatus Falkowiibacteriota</taxon>
    </lineage>
</organism>
<dbReference type="EMBL" id="MFGA01000020">
    <property type="protein sequence ID" value="OGF20785.1"/>
    <property type="molecule type" value="Genomic_DNA"/>
</dbReference>
<proteinExistence type="predicted"/>
<reference evidence="4 5" key="1">
    <citation type="journal article" date="2016" name="Nat. Commun.">
        <title>Thousands of microbial genomes shed light on interconnected biogeochemical processes in an aquifer system.</title>
        <authorList>
            <person name="Anantharaman K."/>
            <person name="Brown C.T."/>
            <person name="Hug L.A."/>
            <person name="Sharon I."/>
            <person name="Castelle C.J."/>
            <person name="Probst A.J."/>
            <person name="Thomas B.C."/>
            <person name="Singh A."/>
            <person name="Wilkins M.J."/>
            <person name="Karaoz U."/>
            <person name="Brodie E.L."/>
            <person name="Williams K.H."/>
            <person name="Hubbard S.S."/>
            <person name="Banfield J.F."/>
        </authorList>
    </citation>
    <scope>NUCLEOTIDE SEQUENCE [LARGE SCALE GENOMIC DNA]</scope>
</reference>
<dbReference type="AlphaFoldDB" id="A0A1F5S282"/>
<keyword evidence="2" id="KW-0812">Transmembrane</keyword>
<accession>A0A1F5S282</accession>
<sequence>MFKKKTALKFLLALVLLVGGFLFVQNVFAQDIAGMDIVNENIALSADDPRIIAARIIRIALGFLGIIAVCIVLYGGFLWMTSAGNEETIGKAKKVLINGLIGLIIILMAFGITQFVLNSLLGRVGGGAGGGGGSPLIGRYSGALGNGIIESHYPPRGGTGIPRNTKIIVTFKEKMLLESLVNNYNDNGTPDNIADDVVTKNDNGTPGNPADDWMEINSENVRIFKSSEGELGTERVPNYLSSSQVRVSFTADLKNFVFDPIPLLGSPTENIWYTTALKPGIEKSNGDNAFAGAFRDGYAWDFEVSTIIDVTPPQVVSVIPRKDSVNPRNIKVQINFNEAMDPTTVSGSTFGEEALRFNNVLTTDALDREVAGTWSIGNQYKTIEFVTNDKCGTNSCGGDVYCLPGDETISVLAIAARLGSSPPEAEMPYDGIVDVCGNSLDGNSNGRAEGQSLEGRSAIGGDNYSWLFKTNDTIDLVPPTISAVTPMPETESVAFAVPVELTFSKLMSITSFTTSNISFQDNQRDECAVWFFLDGDNLQADGAPVRGSDDIAIRTKARVSHENLLPTGGVCSDDRPVEGPLAMDGEGSLVYYFPVANSDVQDLFQNCFYRPIGPADGQTCVVGRDGNLPADCEPWR</sequence>
<evidence type="ECO:0000259" key="3">
    <source>
        <dbReference type="Pfam" id="PF13205"/>
    </source>
</evidence>
<name>A0A1F5S282_9BACT</name>
<evidence type="ECO:0000256" key="2">
    <source>
        <dbReference type="SAM" id="Phobius"/>
    </source>
</evidence>
<comment type="caution">
    <text evidence="4">The sequence shown here is derived from an EMBL/GenBank/DDBJ whole genome shotgun (WGS) entry which is preliminary data.</text>
</comment>
<evidence type="ECO:0000313" key="4">
    <source>
        <dbReference type="EMBL" id="OGF20785.1"/>
    </source>
</evidence>
<keyword evidence="2" id="KW-0472">Membrane</keyword>
<keyword evidence="2" id="KW-1133">Transmembrane helix</keyword>
<feature type="transmembrane region" description="Helical" evidence="2">
    <location>
        <begin position="95"/>
        <end position="117"/>
    </location>
</feature>
<protein>
    <recommendedName>
        <fullName evidence="3">SbsA Ig-like domain-containing protein</fullName>
    </recommendedName>
</protein>
<feature type="transmembrane region" description="Helical" evidence="2">
    <location>
        <begin position="53"/>
        <end position="74"/>
    </location>
</feature>
<keyword evidence="1" id="KW-0732">Signal</keyword>
<evidence type="ECO:0000256" key="1">
    <source>
        <dbReference type="ARBA" id="ARBA00022729"/>
    </source>
</evidence>
<dbReference type="Pfam" id="PF13205">
    <property type="entry name" value="Big_5"/>
    <property type="match status" value="1"/>
</dbReference>
<feature type="domain" description="SbsA Ig-like" evidence="3">
    <location>
        <begin position="309"/>
        <end position="373"/>
    </location>
</feature>
<dbReference type="Proteomes" id="UP000177407">
    <property type="component" value="Unassembled WGS sequence"/>
</dbReference>